<gene>
    <name evidence="2" type="ORF">RM574_27290</name>
</gene>
<dbReference type="PANTHER" id="PTHR46331:SF2">
    <property type="entry name" value="VALACYCLOVIR HYDROLASE"/>
    <property type="match status" value="1"/>
</dbReference>
<dbReference type="Gene3D" id="3.40.50.1820">
    <property type="entry name" value="alpha/beta hydrolase"/>
    <property type="match status" value="1"/>
</dbReference>
<evidence type="ECO:0000259" key="1">
    <source>
        <dbReference type="Pfam" id="PF00561"/>
    </source>
</evidence>
<dbReference type="SUPFAM" id="SSF53474">
    <property type="entry name" value="alpha/beta-Hydrolases"/>
    <property type="match status" value="1"/>
</dbReference>
<evidence type="ECO:0000313" key="2">
    <source>
        <dbReference type="EMBL" id="MDT0419190.1"/>
    </source>
</evidence>
<dbReference type="PANTHER" id="PTHR46331">
    <property type="entry name" value="VALACYCLOVIR HYDROLASE"/>
    <property type="match status" value="1"/>
</dbReference>
<dbReference type="EMBL" id="JAVRER010000066">
    <property type="protein sequence ID" value="MDT0419190.1"/>
    <property type="molecule type" value="Genomic_DNA"/>
</dbReference>
<dbReference type="GO" id="GO:0016787">
    <property type="term" value="F:hydrolase activity"/>
    <property type="evidence" value="ECO:0007669"/>
    <property type="project" value="UniProtKB-KW"/>
</dbReference>
<dbReference type="InterPro" id="IPR000073">
    <property type="entry name" value="AB_hydrolase_1"/>
</dbReference>
<feature type="domain" description="AB hydrolase-1" evidence="1">
    <location>
        <begin position="44"/>
        <end position="147"/>
    </location>
</feature>
<sequence>METREYEAGGNGQDGGVGDPACPQAGVLPVPGARLHYEVRGRGPLLVLLTGGGGDAGVYDAFAPLLADAYTVVALDPRGYSRSVLDGPPGTQTVERQADDVAALVAHLGGGLADVIGGSDGALVGLDLLARYPALVRRVLAHEPPAFGLLPGAEEHSAFIASVHETFVREGMGPAGARFAAWAGAGGDRWEPAPELAARLFANGPRFLEHELRSFTSWLPDIGALRGPAAEGRLVLAVGRETRGALCREPAVTLASHLGLAPLALPGGHGGWLAAAEESAVLVREAMK</sequence>
<proteinExistence type="predicted"/>
<evidence type="ECO:0000313" key="3">
    <source>
        <dbReference type="Proteomes" id="UP001183607"/>
    </source>
</evidence>
<dbReference type="AlphaFoldDB" id="A0ABD5EG43"/>
<dbReference type="RefSeq" id="WP_175417724.1">
    <property type="nucleotide sequence ID" value="NZ_JAVRER010000066.1"/>
</dbReference>
<protein>
    <submittedName>
        <fullName evidence="2">Alpha/beta hydrolase</fullName>
    </submittedName>
</protein>
<reference evidence="3" key="1">
    <citation type="submission" date="2023-07" db="EMBL/GenBank/DDBJ databases">
        <title>30 novel species of actinomycetes from the DSMZ collection.</title>
        <authorList>
            <person name="Nouioui I."/>
        </authorList>
    </citation>
    <scope>NUCLEOTIDE SEQUENCE [LARGE SCALE GENOMIC DNA]</scope>
    <source>
        <strain evidence="3">DSM 41982</strain>
    </source>
</reference>
<dbReference type="InterPro" id="IPR029058">
    <property type="entry name" value="AB_hydrolase_fold"/>
</dbReference>
<comment type="caution">
    <text evidence="2">The sequence shown here is derived from an EMBL/GenBank/DDBJ whole genome shotgun (WGS) entry which is preliminary data.</text>
</comment>
<dbReference type="Proteomes" id="UP001183607">
    <property type="component" value="Unassembled WGS sequence"/>
</dbReference>
<accession>A0ABD5EG43</accession>
<keyword evidence="2" id="KW-0378">Hydrolase</keyword>
<name>A0ABD5EG43_9ACTN</name>
<dbReference type="Pfam" id="PF00561">
    <property type="entry name" value="Abhydrolase_1"/>
    <property type="match status" value="1"/>
</dbReference>
<organism evidence="2 3">
    <name type="scientific">Streptomyces evansiae</name>
    <dbReference type="NCBI Taxonomy" id="3075535"/>
    <lineage>
        <taxon>Bacteria</taxon>
        <taxon>Bacillati</taxon>
        <taxon>Actinomycetota</taxon>
        <taxon>Actinomycetes</taxon>
        <taxon>Kitasatosporales</taxon>
        <taxon>Streptomycetaceae</taxon>
        <taxon>Streptomyces</taxon>
    </lineage>
</organism>